<dbReference type="STRING" id="1121477.SAMN02745223_02576"/>
<dbReference type="RefSeq" id="WP_046136883.1">
    <property type="nucleotide sequence ID" value="NZ_FQVC01000007.1"/>
</dbReference>
<dbReference type="Gene3D" id="3.40.50.1980">
    <property type="entry name" value="Nitrogenase molybdenum iron protein domain"/>
    <property type="match status" value="2"/>
</dbReference>
<dbReference type="PROSITE" id="PS50983">
    <property type="entry name" value="FE_B12_PBP"/>
    <property type="match status" value="1"/>
</dbReference>
<dbReference type="PATRIC" id="fig|1121477.3.peg.611"/>
<dbReference type="Proteomes" id="UP000184533">
    <property type="component" value="Unassembled WGS sequence"/>
</dbReference>
<comment type="subcellular location">
    <subcellularLocation>
        <location evidence="1">Cell envelope</location>
    </subcellularLocation>
</comment>
<reference evidence="8 10" key="1">
    <citation type="submission" date="2015-03" db="EMBL/GenBank/DDBJ databases">
        <authorList>
            <person name="Hassan Y.I."/>
            <person name="Lepp D."/>
            <person name="Zhou T."/>
        </authorList>
    </citation>
    <scope>NUCLEOTIDE SEQUENCE [LARGE SCALE GENOMIC DNA]</scope>
    <source>
        <strain evidence="8 10">DSM 17137</strain>
    </source>
</reference>
<evidence type="ECO:0000313" key="8">
    <source>
        <dbReference type="EMBL" id="KKB77080.1"/>
    </source>
</evidence>
<dbReference type="AlphaFoldDB" id="A0A0F5L4E0"/>
<dbReference type="Pfam" id="PF01497">
    <property type="entry name" value="Peripla_BP_2"/>
    <property type="match status" value="1"/>
</dbReference>
<accession>A0A0F5L4E0</accession>
<proteinExistence type="inferred from homology"/>
<keyword evidence="4" id="KW-0406">Ion transport</keyword>
<dbReference type="InterPro" id="IPR051313">
    <property type="entry name" value="Bact_iron-sidero_bind"/>
</dbReference>
<keyword evidence="4" id="KW-0408">Iron</keyword>
<evidence type="ECO:0000313" key="10">
    <source>
        <dbReference type="Proteomes" id="UP000033608"/>
    </source>
</evidence>
<dbReference type="OrthoDB" id="9793175at2"/>
<name>A0A0F5L4E0_9HYPH</name>
<protein>
    <submittedName>
        <fullName evidence="9">Iron complex transport system substrate-binding protein</fullName>
    </submittedName>
    <submittedName>
        <fullName evidence="8">Iron siderophore-binding protein</fullName>
    </submittedName>
</protein>
<evidence type="ECO:0000256" key="1">
    <source>
        <dbReference type="ARBA" id="ARBA00004196"/>
    </source>
</evidence>
<evidence type="ECO:0000259" key="7">
    <source>
        <dbReference type="PROSITE" id="PS50983"/>
    </source>
</evidence>
<reference evidence="9 11" key="2">
    <citation type="submission" date="2016-11" db="EMBL/GenBank/DDBJ databases">
        <authorList>
            <person name="Jaros S."/>
            <person name="Januszkiewicz K."/>
            <person name="Wedrychowicz H."/>
        </authorList>
    </citation>
    <scope>NUCLEOTIDE SEQUENCE [LARGE SCALE GENOMIC DNA]</scope>
    <source>
        <strain evidence="9 11">DSM 17137</strain>
    </source>
</reference>
<dbReference type="SUPFAM" id="SSF53807">
    <property type="entry name" value="Helical backbone' metal receptor"/>
    <property type="match status" value="1"/>
</dbReference>
<dbReference type="Proteomes" id="UP000033608">
    <property type="component" value="Unassembled WGS sequence"/>
</dbReference>
<feature type="signal peptide" evidence="6">
    <location>
        <begin position="1"/>
        <end position="16"/>
    </location>
</feature>
<keyword evidence="10" id="KW-1185">Reference proteome</keyword>
<feature type="domain" description="Fe/B12 periplasmic-binding" evidence="7">
    <location>
        <begin position="39"/>
        <end position="300"/>
    </location>
</feature>
<dbReference type="GO" id="GO:0030288">
    <property type="term" value="C:outer membrane-bounded periplasmic space"/>
    <property type="evidence" value="ECO:0007669"/>
    <property type="project" value="TreeGrafter"/>
</dbReference>
<dbReference type="PANTHER" id="PTHR30532">
    <property type="entry name" value="IRON III DICITRATE-BINDING PERIPLASMIC PROTEIN"/>
    <property type="match status" value="1"/>
</dbReference>
<keyword evidence="4" id="KW-0410">Iron transport</keyword>
<evidence type="ECO:0000256" key="4">
    <source>
        <dbReference type="ARBA" id="ARBA00022496"/>
    </source>
</evidence>
<dbReference type="CDD" id="cd01146">
    <property type="entry name" value="FhuD"/>
    <property type="match status" value="1"/>
</dbReference>
<dbReference type="EMBL" id="FQVC01000007">
    <property type="protein sequence ID" value="SHF41222.1"/>
    <property type="molecule type" value="Genomic_DNA"/>
</dbReference>
<sequence length="304" mass="32743">MIKQFLAIALAGVAFAAPVAAREITHAMGVTEVPDAPQRVVILTNEGTEALLYVGVVPVGAVQSWNGDPWYAHVAEALKDTVPLGTENAVNLEVLASLEPDLIIGNKVRQEKIYAQLSAIAPTVFAENLSGNWRENQLLYSTAVGKAAEAEAGLAKFAARTAALRDAVGPAIDDQMSLVRFAPGRTRIYYKDTFAGGILEQIGFKRPAAQDKDEFAEEVQKERIPEMAGDRIFYFSADADPEENKANLTEWLADPLWLNLDAVKNGKAQRVSELVWNSGGGILSAFTMVDELAAIYGVSLPAAE</sequence>
<organism evidence="8 10">
    <name type="scientific">Devosia limi DSM 17137</name>
    <dbReference type="NCBI Taxonomy" id="1121477"/>
    <lineage>
        <taxon>Bacteria</taxon>
        <taxon>Pseudomonadati</taxon>
        <taxon>Pseudomonadota</taxon>
        <taxon>Alphaproteobacteria</taxon>
        <taxon>Hyphomicrobiales</taxon>
        <taxon>Devosiaceae</taxon>
        <taxon>Devosia</taxon>
    </lineage>
</organism>
<evidence type="ECO:0000256" key="2">
    <source>
        <dbReference type="ARBA" id="ARBA00008814"/>
    </source>
</evidence>
<keyword evidence="3" id="KW-0813">Transport</keyword>
<evidence type="ECO:0000313" key="9">
    <source>
        <dbReference type="EMBL" id="SHF41222.1"/>
    </source>
</evidence>
<feature type="chain" id="PRO_5015038210" evidence="6">
    <location>
        <begin position="17"/>
        <end position="304"/>
    </location>
</feature>
<dbReference type="EMBL" id="LAJF01000143">
    <property type="protein sequence ID" value="KKB77080.1"/>
    <property type="molecule type" value="Genomic_DNA"/>
</dbReference>
<keyword evidence="5 6" id="KW-0732">Signal</keyword>
<evidence type="ECO:0000256" key="6">
    <source>
        <dbReference type="SAM" id="SignalP"/>
    </source>
</evidence>
<dbReference type="PANTHER" id="PTHR30532:SF21">
    <property type="entry name" value="SIDEROPHORE-BINDING LIPOPROTEIN YFIY-RELATED"/>
    <property type="match status" value="1"/>
</dbReference>
<dbReference type="InterPro" id="IPR002491">
    <property type="entry name" value="ABC_transptr_periplasmic_BD"/>
</dbReference>
<evidence type="ECO:0000313" key="11">
    <source>
        <dbReference type="Proteomes" id="UP000184533"/>
    </source>
</evidence>
<comment type="similarity">
    <text evidence="2">Belongs to the bacterial solute-binding protein 8 family.</text>
</comment>
<evidence type="ECO:0000256" key="3">
    <source>
        <dbReference type="ARBA" id="ARBA00022448"/>
    </source>
</evidence>
<evidence type="ECO:0000256" key="5">
    <source>
        <dbReference type="ARBA" id="ARBA00022729"/>
    </source>
</evidence>
<gene>
    <name evidence="9" type="ORF">SAMN02745223_02576</name>
    <name evidence="8" type="ORF">VW29_19185</name>
</gene>
<dbReference type="GO" id="GO:1901678">
    <property type="term" value="P:iron coordination entity transport"/>
    <property type="evidence" value="ECO:0007669"/>
    <property type="project" value="UniProtKB-ARBA"/>
</dbReference>